<dbReference type="RefSeq" id="WP_163287953.1">
    <property type="nucleotide sequence ID" value="NZ_JAAGWY010000001.1"/>
</dbReference>
<organism evidence="7 8">
    <name type="scientific">Leifsonia tongyongensis</name>
    <dbReference type="NCBI Taxonomy" id="1268043"/>
    <lineage>
        <taxon>Bacteria</taxon>
        <taxon>Bacillati</taxon>
        <taxon>Actinomycetota</taxon>
        <taxon>Actinomycetes</taxon>
        <taxon>Micrococcales</taxon>
        <taxon>Microbacteriaceae</taxon>
        <taxon>Leifsonia</taxon>
    </lineage>
</organism>
<keyword evidence="5" id="KW-0046">Antibiotic resistance</keyword>
<dbReference type="GO" id="GO:0005886">
    <property type="term" value="C:plasma membrane"/>
    <property type="evidence" value="ECO:0007669"/>
    <property type="project" value="UniProtKB-SubCell"/>
</dbReference>
<dbReference type="InterPro" id="IPR050763">
    <property type="entry name" value="ABC_transporter_ATP-binding"/>
</dbReference>
<dbReference type="InterPro" id="IPR003593">
    <property type="entry name" value="AAA+_ATPase"/>
</dbReference>
<comment type="caution">
    <text evidence="7">The sequence shown here is derived from an EMBL/GenBank/DDBJ whole genome shotgun (WGS) entry which is preliminary data.</text>
</comment>
<evidence type="ECO:0000313" key="8">
    <source>
        <dbReference type="Proteomes" id="UP000474967"/>
    </source>
</evidence>
<dbReference type="SMART" id="SM00382">
    <property type="entry name" value="AAA"/>
    <property type="match status" value="1"/>
</dbReference>
<keyword evidence="4 7" id="KW-0067">ATP-binding</keyword>
<dbReference type="InterPro" id="IPR003439">
    <property type="entry name" value="ABC_transporter-like_ATP-bd"/>
</dbReference>
<dbReference type="EMBL" id="JAAGWY010000001">
    <property type="protein sequence ID" value="NEN04866.1"/>
    <property type="molecule type" value="Genomic_DNA"/>
</dbReference>
<dbReference type="GO" id="GO:0005524">
    <property type="term" value="F:ATP binding"/>
    <property type="evidence" value="ECO:0007669"/>
    <property type="project" value="UniProtKB-KW"/>
</dbReference>
<dbReference type="CDD" id="cd03230">
    <property type="entry name" value="ABC_DR_subfamily_A"/>
    <property type="match status" value="1"/>
</dbReference>
<keyword evidence="2" id="KW-0813">Transport</keyword>
<feature type="domain" description="ABC transporter" evidence="6">
    <location>
        <begin position="7"/>
        <end position="230"/>
    </location>
</feature>
<accession>A0A6L9XU76</accession>
<evidence type="ECO:0000256" key="5">
    <source>
        <dbReference type="ARBA" id="ARBA00023251"/>
    </source>
</evidence>
<dbReference type="GO" id="GO:0016887">
    <property type="term" value="F:ATP hydrolysis activity"/>
    <property type="evidence" value="ECO:0007669"/>
    <property type="project" value="InterPro"/>
</dbReference>
<dbReference type="PANTHER" id="PTHR42711:SF17">
    <property type="entry name" value="ABC TRANSPORTER ATP-BINDING PROTEIN"/>
    <property type="match status" value="1"/>
</dbReference>
<name>A0A6L9XU76_9MICO</name>
<protein>
    <submittedName>
        <fullName evidence="7">ABC transporter ATP-binding protein</fullName>
    </submittedName>
</protein>
<keyword evidence="8" id="KW-1185">Reference proteome</keyword>
<evidence type="ECO:0000256" key="3">
    <source>
        <dbReference type="ARBA" id="ARBA00022741"/>
    </source>
</evidence>
<dbReference type="Proteomes" id="UP000474967">
    <property type="component" value="Unassembled WGS sequence"/>
</dbReference>
<dbReference type="PROSITE" id="PS00211">
    <property type="entry name" value="ABC_TRANSPORTER_1"/>
    <property type="match status" value="1"/>
</dbReference>
<comment type="subcellular location">
    <subcellularLocation>
        <location evidence="1">Cell membrane</location>
        <topology evidence="1">Peripheral membrane protein</topology>
    </subcellularLocation>
</comment>
<evidence type="ECO:0000256" key="1">
    <source>
        <dbReference type="ARBA" id="ARBA00004202"/>
    </source>
</evidence>
<evidence type="ECO:0000256" key="4">
    <source>
        <dbReference type="ARBA" id="ARBA00022840"/>
    </source>
</evidence>
<dbReference type="GO" id="GO:0046677">
    <property type="term" value="P:response to antibiotic"/>
    <property type="evidence" value="ECO:0007669"/>
    <property type="project" value="UniProtKB-KW"/>
</dbReference>
<dbReference type="PROSITE" id="PS50893">
    <property type="entry name" value="ABC_TRANSPORTER_2"/>
    <property type="match status" value="1"/>
</dbReference>
<dbReference type="Gene3D" id="3.40.50.300">
    <property type="entry name" value="P-loop containing nucleotide triphosphate hydrolases"/>
    <property type="match status" value="1"/>
</dbReference>
<gene>
    <name evidence="7" type="ORF">G3T36_03180</name>
</gene>
<evidence type="ECO:0000313" key="7">
    <source>
        <dbReference type="EMBL" id="NEN04866.1"/>
    </source>
</evidence>
<dbReference type="PANTHER" id="PTHR42711">
    <property type="entry name" value="ABC TRANSPORTER ATP-BINDING PROTEIN"/>
    <property type="match status" value="1"/>
</dbReference>
<proteinExistence type="predicted"/>
<dbReference type="InterPro" id="IPR027417">
    <property type="entry name" value="P-loop_NTPase"/>
</dbReference>
<evidence type="ECO:0000256" key="2">
    <source>
        <dbReference type="ARBA" id="ARBA00022448"/>
    </source>
</evidence>
<dbReference type="AlphaFoldDB" id="A0A6L9XU76"/>
<keyword evidence="3" id="KW-0547">Nucleotide-binding</keyword>
<reference evidence="7 8" key="1">
    <citation type="journal article" date="2014" name="J. Microbiol.">
        <title>Diaminobutyricibacter tongyongensis gen. nov., sp. nov. and Homoserinibacter gongjuensis gen. nov., sp. nov. belong to the family Microbacteriaceae.</title>
        <authorList>
            <person name="Kim S.J."/>
            <person name="Ahn J.H."/>
            <person name="Weon H.Y."/>
            <person name="Hamada M."/>
            <person name="Suzuki K."/>
            <person name="Kwon S.W."/>
        </authorList>
    </citation>
    <scope>NUCLEOTIDE SEQUENCE [LARGE SCALE GENOMIC DNA]</scope>
    <source>
        <strain evidence="7 8">NBRC 108724</strain>
    </source>
</reference>
<sequence>MVNTPAIQLTDLKKSFGHIRAVAGVSLTIEPGEVVALLGPNGAGKSTTIDLALGLAHPTSGAAELFGASPRSAIESGRVGAMLQGGALLPTLTVAQSVALVASVHRHPLPVEEALARARCTEIAKQRVSKLSGGQLQRARFAVAVVSNPDLLFLDEPTAAMDVEARRTFWQSMREFTDEGRTVVFATHYLDEADTYADRIVMLSAGRVVADGSPSEVKAVVSGRRIRATADFEWNLDVEQELATLPGVRSLEHRGAHFTLVSDDSDATLRSLLSAYQDIRDIEVTSHTMDDAFLALTEGRSDFEADADNRARVDLSLVADVPGAIAATSAKSSHDAAPATLEEVAS</sequence>
<evidence type="ECO:0000259" key="6">
    <source>
        <dbReference type="PROSITE" id="PS50893"/>
    </source>
</evidence>
<dbReference type="Pfam" id="PF00005">
    <property type="entry name" value="ABC_tran"/>
    <property type="match status" value="1"/>
</dbReference>
<dbReference type="InterPro" id="IPR017871">
    <property type="entry name" value="ABC_transporter-like_CS"/>
</dbReference>
<dbReference type="SUPFAM" id="SSF52540">
    <property type="entry name" value="P-loop containing nucleoside triphosphate hydrolases"/>
    <property type="match status" value="1"/>
</dbReference>